<evidence type="ECO:0000259" key="4">
    <source>
        <dbReference type="Pfam" id="PF18962"/>
    </source>
</evidence>
<feature type="signal peptide" evidence="2">
    <location>
        <begin position="1"/>
        <end position="17"/>
    </location>
</feature>
<evidence type="ECO:0008006" key="7">
    <source>
        <dbReference type="Google" id="ProtNLM"/>
    </source>
</evidence>
<accession>A0A2K1DWG8</accession>
<comment type="caution">
    <text evidence="5">The sequence shown here is derived from an EMBL/GenBank/DDBJ whole genome shotgun (WGS) entry which is preliminary data.</text>
</comment>
<organism evidence="5 6">
    <name type="scientific">Hanstruepera neustonica</name>
    <dbReference type="NCBI Taxonomy" id="1445657"/>
    <lineage>
        <taxon>Bacteria</taxon>
        <taxon>Pseudomonadati</taxon>
        <taxon>Bacteroidota</taxon>
        <taxon>Flavobacteriia</taxon>
        <taxon>Flavobacteriales</taxon>
        <taxon>Flavobacteriaceae</taxon>
        <taxon>Hanstruepera</taxon>
    </lineage>
</organism>
<dbReference type="RefSeq" id="WP_103052830.1">
    <property type="nucleotide sequence ID" value="NZ_POWF01000009.1"/>
</dbReference>
<proteinExistence type="predicted"/>
<dbReference type="Pfam" id="PF03724">
    <property type="entry name" value="META"/>
    <property type="match status" value="1"/>
</dbReference>
<dbReference type="EMBL" id="POWF01000009">
    <property type="protein sequence ID" value="PNQ72343.1"/>
    <property type="molecule type" value="Genomic_DNA"/>
</dbReference>
<evidence type="ECO:0000256" key="2">
    <source>
        <dbReference type="SAM" id="SignalP"/>
    </source>
</evidence>
<evidence type="ECO:0000313" key="5">
    <source>
        <dbReference type="EMBL" id="PNQ72343.1"/>
    </source>
</evidence>
<reference evidence="5 6" key="1">
    <citation type="submission" date="2018-01" db="EMBL/GenBank/DDBJ databases">
        <title>The draft genome of Hanstruepera neustonica JCM19743.</title>
        <authorList>
            <person name="He R.-H."/>
            <person name="Du Z.-J."/>
        </authorList>
    </citation>
    <scope>NUCLEOTIDE SEQUENCE [LARGE SCALE GENOMIC DNA]</scope>
    <source>
        <strain evidence="5 6">JCM19743</strain>
    </source>
</reference>
<evidence type="ECO:0000256" key="1">
    <source>
        <dbReference type="ARBA" id="ARBA00022729"/>
    </source>
</evidence>
<feature type="chain" id="PRO_5014360496" description="Secretion system C-terminal sorting domain-containing protein" evidence="2">
    <location>
        <begin position="18"/>
        <end position="361"/>
    </location>
</feature>
<dbReference type="NCBIfam" id="TIGR04183">
    <property type="entry name" value="Por_Secre_tail"/>
    <property type="match status" value="1"/>
</dbReference>
<dbReference type="Pfam" id="PF18962">
    <property type="entry name" value="Por_Secre_tail"/>
    <property type="match status" value="1"/>
</dbReference>
<dbReference type="InterPro" id="IPR026444">
    <property type="entry name" value="Secre_tail"/>
</dbReference>
<gene>
    <name evidence="5" type="ORF">C1T31_12405</name>
</gene>
<keyword evidence="1 2" id="KW-0732">Signal</keyword>
<dbReference type="InterPro" id="IPR038670">
    <property type="entry name" value="HslJ-like_sf"/>
</dbReference>
<evidence type="ECO:0000313" key="6">
    <source>
        <dbReference type="Proteomes" id="UP000236641"/>
    </source>
</evidence>
<feature type="domain" description="Secretion system C-terminal sorting" evidence="4">
    <location>
        <begin position="294"/>
        <end position="359"/>
    </location>
</feature>
<name>A0A2K1DWG8_9FLAO</name>
<dbReference type="AlphaFoldDB" id="A0A2K1DWG8"/>
<dbReference type="InterPro" id="IPR005184">
    <property type="entry name" value="DUF306_Meta_HslJ"/>
</dbReference>
<evidence type="ECO:0000259" key="3">
    <source>
        <dbReference type="Pfam" id="PF03724"/>
    </source>
</evidence>
<dbReference type="OrthoDB" id="1433593at2"/>
<feature type="domain" description="DUF306" evidence="3">
    <location>
        <begin position="152"/>
        <end position="265"/>
    </location>
</feature>
<dbReference type="Proteomes" id="UP000236641">
    <property type="component" value="Unassembled WGS sequence"/>
</dbReference>
<sequence length="361" mass="41019">MKTSLFFFIFLSLQVSAQDILGEWQLIYIEVDGVRQYSTIPNSINYINFEDETNVEGGVCNNGYGGQYSIISEDTFTIEFNALAGYCNYEVETDVFLHPYLWDVLGNVDASDFLNYEITGTGDNQTLQITNSLGNLAFYNREGLPENRLPDIWYLHEISVDNVITENTFNSQSYIEFTTNNGFLFGIEYQGNAICNDFFGHYNLSQPTTLIIEDFTTTLAICNDSEARDFESDYFDIFRNTDPLTITYDITGTGNDEVLVLTNPDGDYALYGRQERLSTSEFEMELNNLSLTNNPVQETLTFNNIGNIEANYAIYSINGKQLTKTKLLDSKYIDVSSLDVGLYFLRISSKSNNKTIKFIKS</sequence>
<protein>
    <recommendedName>
        <fullName evidence="7">Secretion system C-terminal sorting domain-containing protein</fullName>
    </recommendedName>
</protein>
<keyword evidence="6" id="KW-1185">Reference proteome</keyword>
<dbReference type="Gene3D" id="2.40.128.270">
    <property type="match status" value="1"/>
</dbReference>